<protein>
    <submittedName>
        <fullName evidence="2">Uncharacterized protein</fullName>
    </submittedName>
</protein>
<keyword evidence="1" id="KW-0472">Membrane</keyword>
<dbReference type="InterPro" id="IPR023298">
    <property type="entry name" value="ATPase_P-typ_TM_dom_sf"/>
</dbReference>
<dbReference type="EMBL" id="JAGTJS010000018">
    <property type="protein sequence ID" value="KAH7243755.1"/>
    <property type="molecule type" value="Genomic_DNA"/>
</dbReference>
<dbReference type="AlphaFoldDB" id="A0A9P9GS73"/>
<feature type="transmembrane region" description="Helical" evidence="1">
    <location>
        <begin position="54"/>
        <end position="74"/>
    </location>
</feature>
<proteinExistence type="predicted"/>
<dbReference type="SUPFAM" id="SSF81665">
    <property type="entry name" value="Calcium ATPase, transmembrane domain M"/>
    <property type="match status" value="1"/>
</dbReference>
<organism evidence="2 3">
    <name type="scientific">Fusarium solani</name>
    <name type="common">Filamentous fungus</name>
    <dbReference type="NCBI Taxonomy" id="169388"/>
    <lineage>
        <taxon>Eukaryota</taxon>
        <taxon>Fungi</taxon>
        <taxon>Dikarya</taxon>
        <taxon>Ascomycota</taxon>
        <taxon>Pezizomycotina</taxon>
        <taxon>Sordariomycetes</taxon>
        <taxon>Hypocreomycetidae</taxon>
        <taxon>Hypocreales</taxon>
        <taxon>Nectriaceae</taxon>
        <taxon>Fusarium</taxon>
        <taxon>Fusarium solani species complex</taxon>
    </lineage>
</organism>
<feature type="transmembrane region" description="Helical" evidence="1">
    <location>
        <begin position="86"/>
        <end position="105"/>
    </location>
</feature>
<dbReference type="Proteomes" id="UP000736672">
    <property type="component" value="Unassembled WGS sequence"/>
</dbReference>
<accession>A0A9P9GS73</accession>
<dbReference type="OrthoDB" id="3352408at2759"/>
<evidence type="ECO:0000313" key="3">
    <source>
        <dbReference type="Proteomes" id="UP000736672"/>
    </source>
</evidence>
<gene>
    <name evidence="2" type="ORF">B0J15DRAFT_552622</name>
</gene>
<keyword evidence="1" id="KW-0812">Transmembrane</keyword>
<reference evidence="2" key="1">
    <citation type="journal article" date="2021" name="Nat. Commun.">
        <title>Genetic determinants of endophytism in the Arabidopsis root mycobiome.</title>
        <authorList>
            <person name="Mesny F."/>
            <person name="Miyauchi S."/>
            <person name="Thiergart T."/>
            <person name="Pickel B."/>
            <person name="Atanasova L."/>
            <person name="Karlsson M."/>
            <person name="Huettel B."/>
            <person name="Barry K.W."/>
            <person name="Haridas S."/>
            <person name="Chen C."/>
            <person name="Bauer D."/>
            <person name="Andreopoulos W."/>
            <person name="Pangilinan J."/>
            <person name="LaButti K."/>
            <person name="Riley R."/>
            <person name="Lipzen A."/>
            <person name="Clum A."/>
            <person name="Drula E."/>
            <person name="Henrissat B."/>
            <person name="Kohler A."/>
            <person name="Grigoriev I.V."/>
            <person name="Martin F.M."/>
            <person name="Hacquard S."/>
        </authorList>
    </citation>
    <scope>NUCLEOTIDE SEQUENCE</scope>
    <source>
        <strain evidence="2">FSSC 5 MPI-SDFR-AT-0091</strain>
    </source>
</reference>
<name>A0A9P9GS73_FUSSL</name>
<keyword evidence="3" id="KW-1185">Reference proteome</keyword>
<evidence type="ECO:0000256" key="1">
    <source>
        <dbReference type="SAM" id="Phobius"/>
    </source>
</evidence>
<dbReference type="Gene3D" id="1.20.1110.10">
    <property type="entry name" value="Calcium-transporting ATPase, transmembrane domain"/>
    <property type="match status" value="1"/>
</dbReference>
<comment type="caution">
    <text evidence="2">The sequence shown here is derived from an EMBL/GenBank/DDBJ whole genome shotgun (WGS) entry which is preliminary data.</text>
</comment>
<keyword evidence="1" id="KW-1133">Transmembrane helix</keyword>
<sequence length="124" mass="14258">MGACTLYAFYIIYGANGGNLGRECNQRYSDACVPVFRARAAHLCLGDIYSNQFLSWWVITGGLSVVPVVYISFLNTRFFKRRGITWEWALSVGFIVVFTIGIELWKLTRRHFHLLEDMPIRRGT</sequence>
<evidence type="ECO:0000313" key="2">
    <source>
        <dbReference type="EMBL" id="KAH7243755.1"/>
    </source>
</evidence>